<evidence type="ECO:0000313" key="2">
    <source>
        <dbReference type="EMBL" id="MFC3448476.1"/>
    </source>
</evidence>
<dbReference type="PANTHER" id="PTHR22642:SF2">
    <property type="entry name" value="PROTEIN LONG AFTER FAR-RED 3"/>
    <property type="match status" value="1"/>
</dbReference>
<accession>A0ABV7NPY4</accession>
<dbReference type="InterPro" id="IPR013108">
    <property type="entry name" value="Amidohydro_3"/>
</dbReference>
<dbReference type="EC" id="3.5.-.-" evidence="2"/>
<dbReference type="InterPro" id="IPR011059">
    <property type="entry name" value="Metal-dep_hydrolase_composite"/>
</dbReference>
<evidence type="ECO:0000313" key="3">
    <source>
        <dbReference type="Proteomes" id="UP001595645"/>
    </source>
</evidence>
<evidence type="ECO:0000259" key="1">
    <source>
        <dbReference type="Pfam" id="PF07969"/>
    </source>
</evidence>
<feature type="domain" description="Amidohydrolase 3" evidence="1">
    <location>
        <begin position="52"/>
        <end position="540"/>
    </location>
</feature>
<dbReference type="InterPro" id="IPR033932">
    <property type="entry name" value="YtcJ-like"/>
</dbReference>
<dbReference type="InterPro" id="IPR032466">
    <property type="entry name" value="Metal_Hydrolase"/>
</dbReference>
<sequence>MTSDLLLRGGLVRTFDTELGNATAVLVSGGRVVAVGDDDTVSAAAAPGTPSIDLRGQTVLPGINDAHLHLAWYALSGPEFCVNLTAAADLAEVRRALDAAPPGEWIVGRGWRETTIAEFADGSAAPSRAWLDEVTGARPTVLHHASSHSIWVNSAALERAGITARTPDPTAGEILRDAAGEPTGILVESAQELVAALVPQPSRDERLDATARTMARLNRLGVTSVTDPIVPPGLWQDYRDLHAAGRLTTRVTALLHWNWPSPTTSAADLARALDSTDLGAGDDLLRIGGIKLFADGVPTHCTAWMHRPYPGGGHGSLVTAGSGDPEQVRELHELIAVAQRRRVRVQVHVTGDRAADAVVDAIEAAAAADPWPDARHVLIHGTFLSPEVHERLARTGTGVITSSLMRTFSGPSMVRIVGEDRWSEAFPARTLLDHGVVVADSSDAPVTEPDWRRGVATFTGEPGPNPFSLLSPEKRLDREEALRLWTTGPAWLEHAESRKGTLAPGRLADLAVFDRDPVTASGRDLLEARSVLTVLGGHVVSEVDADQAFT</sequence>
<dbReference type="Pfam" id="PF07969">
    <property type="entry name" value="Amidohydro_3"/>
    <property type="match status" value="1"/>
</dbReference>
<organism evidence="2 3">
    <name type="scientific">Amycolatopsis speibonae</name>
    <dbReference type="NCBI Taxonomy" id="1450224"/>
    <lineage>
        <taxon>Bacteria</taxon>
        <taxon>Bacillati</taxon>
        <taxon>Actinomycetota</taxon>
        <taxon>Actinomycetes</taxon>
        <taxon>Pseudonocardiales</taxon>
        <taxon>Pseudonocardiaceae</taxon>
        <taxon>Amycolatopsis</taxon>
    </lineage>
</organism>
<dbReference type="Gene3D" id="2.30.40.10">
    <property type="entry name" value="Urease, subunit C, domain 1"/>
    <property type="match status" value="1"/>
</dbReference>
<dbReference type="Proteomes" id="UP001595645">
    <property type="component" value="Unassembled WGS sequence"/>
</dbReference>
<dbReference type="EMBL" id="JBHRWK010000007">
    <property type="protein sequence ID" value="MFC3448476.1"/>
    <property type="molecule type" value="Genomic_DNA"/>
</dbReference>
<dbReference type="PANTHER" id="PTHR22642">
    <property type="entry name" value="IMIDAZOLONEPROPIONASE"/>
    <property type="match status" value="1"/>
</dbReference>
<reference evidence="3" key="1">
    <citation type="journal article" date="2019" name="Int. J. Syst. Evol. Microbiol.">
        <title>The Global Catalogue of Microorganisms (GCM) 10K type strain sequencing project: providing services to taxonomists for standard genome sequencing and annotation.</title>
        <authorList>
            <consortium name="The Broad Institute Genomics Platform"/>
            <consortium name="The Broad Institute Genome Sequencing Center for Infectious Disease"/>
            <person name="Wu L."/>
            <person name="Ma J."/>
        </authorList>
    </citation>
    <scope>NUCLEOTIDE SEQUENCE [LARGE SCALE GENOMIC DNA]</scope>
    <source>
        <strain evidence="3">CGMCC 4.7676</strain>
    </source>
</reference>
<proteinExistence type="predicted"/>
<protein>
    <submittedName>
        <fullName evidence="2">Amidohydrolase</fullName>
        <ecNumber evidence="2">3.5.-.-</ecNumber>
    </submittedName>
</protein>
<gene>
    <name evidence="2" type="ORF">ACFOSH_03435</name>
</gene>
<dbReference type="Gene3D" id="3.20.20.140">
    <property type="entry name" value="Metal-dependent hydrolases"/>
    <property type="match status" value="1"/>
</dbReference>
<keyword evidence="2" id="KW-0378">Hydrolase</keyword>
<comment type="caution">
    <text evidence="2">The sequence shown here is derived from an EMBL/GenBank/DDBJ whole genome shotgun (WGS) entry which is preliminary data.</text>
</comment>
<dbReference type="GO" id="GO:0016787">
    <property type="term" value="F:hydrolase activity"/>
    <property type="evidence" value="ECO:0007669"/>
    <property type="project" value="UniProtKB-KW"/>
</dbReference>
<dbReference type="CDD" id="cd01300">
    <property type="entry name" value="YtcJ_like"/>
    <property type="match status" value="1"/>
</dbReference>
<keyword evidence="3" id="KW-1185">Reference proteome</keyword>
<name>A0ABV7NPY4_9PSEU</name>
<dbReference type="Gene3D" id="3.10.310.70">
    <property type="match status" value="1"/>
</dbReference>
<dbReference type="RefSeq" id="WP_378237148.1">
    <property type="nucleotide sequence ID" value="NZ_JBHRWK010000007.1"/>
</dbReference>
<dbReference type="SUPFAM" id="SSF51338">
    <property type="entry name" value="Composite domain of metallo-dependent hydrolases"/>
    <property type="match status" value="1"/>
</dbReference>
<dbReference type="SUPFAM" id="SSF51556">
    <property type="entry name" value="Metallo-dependent hydrolases"/>
    <property type="match status" value="1"/>
</dbReference>